<protein>
    <submittedName>
        <fullName evidence="1">Uncharacterized protein</fullName>
    </submittedName>
</protein>
<name>A0A1H9MN44_9GAMM</name>
<organism evidence="1 2">
    <name type="scientific">Azotobacter beijerinckii</name>
    <dbReference type="NCBI Taxonomy" id="170623"/>
    <lineage>
        <taxon>Bacteria</taxon>
        <taxon>Pseudomonadati</taxon>
        <taxon>Pseudomonadota</taxon>
        <taxon>Gammaproteobacteria</taxon>
        <taxon>Pseudomonadales</taxon>
        <taxon>Pseudomonadaceae</taxon>
        <taxon>Azotobacter</taxon>
    </lineage>
</organism>
<evidence type="ECO:0000313" key="1">
    <source>
        <dbReference type="EMBL" id="SER25134.1"/>
    </source>
</evidence>
<dbReference type="Proteomes" id="UP000199267">
    <property type="component" value="Unassembled WGS sequence"/>
</dbReference>
<dbReference type="EMBL" id="FOFJ01000036">
    <property type="protein sequence ID" value="SER25134.1"/>
    <property type="molecule type" value="Genomic_DNA"/>
</dbReference>
<proteinExistence type="predicted"/>
<accession>A0A1H9MN44</accession>
<reference evidence="1 2" key="1">
    <citation type="submission" date="2016-10" db="EMBL/GenBank/DDBJ databases">
        <authorList>
            <person name="de Groot N.N."/>
        </authorList>
    </citation>
    <scope>NUCLEOTIDE SEQUENCE [LARGE SCALE GENOMIC DNA]</scope>
    <source>
        <strain evidence="1 2">DSM 378</strain>
    </source>
</reference>
<sequence>MSSNGNPLIADSNGDTIDRIYNHVEWLCLISDSDGMTHPGMTTSLQLVLSAIDSLESREERRQREKNKTRIV</sequence>
<dbReference type="AlphaFoldDB" id="A0A1H9MN44"/>
<gene>
    <name evidence="1" type="ORF">SAMN04244573_03200</name>
</gene>
<evidence type="ECO:0000313" key="2">
    <source>
        <dbReference type="Proteomes" id="UP000199267"/>
    </source>
</evidence>